<dbReference type="CDD" id="cd00067">
    <property type="entry name" value="GAL4"/>
    <property type="match status" value="1"/>
</dbReference>
<feature type="region of interest" description="Disordered" evidence="7">
    <location>
        <begin position="99"/>
        <end position="127"/>
    </location>
</feature>
<keyword evidence="1" id="KW-0479">Metal-binding</keyword>
<dbReference type="InterPro" id="IPR007219">
    <property type="entry name" value="XnlR_reg_dom"/>
</dbReference>
<evidence type="ECO:0000256" key="4">
    <source>
        <dbReference type="ARBA" id="ARBA00023125"/>
    </source>
</evidence>
<dbReference type="GO" id="GO:0005634">
    <property type="term" value="C:nucleus"/>
    <property type="evidence" value="ECO:0007669"/>
    <property type="project" value="TreeGrafter"/>
</dbReference>
<accession>A0AAD9WA70</accession>
<name>A0AAD9WA70_PHOAM</name>
<protein>
    <recommendedName>
        <fullName evidence="8">Zn(2)-C6 fungal-type domain-containing protein</fullName>
    </recommendedName>
</protein>
<evidence type="ECO:0000313" key="9">
    <source>
        <dbReference type="EMBL" id="KAK2613984.1"/>
    </source>
</evidence>
<dbReference type="SUPFAM" id="SSF57701">
    <property type="entry name" value="Zn2/Cys6 DNA-binding domain"/>
    <property type="match status" value="1"/>
</dbReference>
<evidence type="ECO:0000256" key="6">
    <source>
        <dbReference type="ARBA" id="ARBA00023242"/>
    </source>
</evidence>
<dbReference type="GO" id="GO:0006351">
    <property type="term" value="P:DNA-templated transcription"/>
    <property type="evidence" value="ECO:0007669"/>
    <property type="project" value="InterPro"/>
</dbReference>
<keyword evidence="4" id="KW-0238">DNA-binding</keyword>
<evidence type="ECO:0000256" key="3">
    <source>
        <dbReference type="ARBA" id="ARBA00023015"/>
    </source>
</evidence>
<keyword evidence="6" id="KW-0539">Nucleus</keyword>
<keyword evidence="10" id="KW-1185">Reference proteome</keyword>
<comment type="caution">
    <text evidence="9">The sequence shown here is derived from an EMBL/GenBank/DDBJ whole genome shotgun (WGS) entry which is preliminary data.</text>
</comment>
<dbReference type="PANTHER" id="PTHR31944:SF131">
    <property type="entry name" value="HEME-RESPONSIVE ZINC FINGER TRANSCRIPTION FACTOR HAP1"/>
    <property type="match status" value="1"/>
</dbReference>
<dbReference type="SMART" id="SM00906">
    <property type="entry name" value="Fungal_trans"/>
    <property type="match status" value="1"/>
</dbReference>
<dbReference type="AlphaFoldDB" id="A0AAD9WA70"/>
<evidence type="ECO:0000256" key="1">
    <source>
        <dbReference type="ARBA" id="ARBA00022723"/>
    </source>
</evidence>
<dbReference type="InterPro" id="IPR051430">
    <property type="entry name" value="Fungal_TF_Env_Response"/>
</dbReference>
<keyword evidence="2" id="KW-0862">Zinc</keyword>
<dbReference type="InterPro" id="IPR001138">
    <property type="entry name" value="Zn2Cys6_DnaBD"/>
</dbReference>
<feature type="region of interest" description="Disordered" evidence="7">
    <location>
        <begin position="1"/>
        <end position="22"/>
    </location>
</feature>
<dbReference type="PROSITE" id="PS50048">
    <property type="entry name" value="ZN2_CY6_FUNGAL_2"/>
    <property type="match status" value="1"/>
</dbReference>
<keyword evidence="3" id="KW-0805">Transcription regulation</keyword>
<sequence length="685" mass="77756">MDAEGRMLPTQVVDQTRRRHRRSRIPLSCDPCRARKLKCNREKPCQNCLARDEQASCKFRGSKDGAKPNARRGDNSDEMRQRLDHLEALVKRLISERQQASSLRKNSADRTEDFKAEAEPSDAHEVAGDGKTVVDGIRSMYLSGDDWHIVLQEINELKRTWLDDSIDYSLPPAFSHTVDGSSLLFHQVGQIDHMEILSTLPPKLEVDRLVHTFFDRQTFPITVPPILHEPSFMREYEDHWKDPSKTNLIWLGLLFSILGITMLAHYQYGGPPEYEGISESLFQLYRMRTAQCLLSGDISKCLPYTVETLRFNATAELNRKDDNRRGLWIMTGVVVRAAVNMGYHLDPSGSPEFSLLQAEYRRRTWFSIIRMDDMASFLGGFPRLGSAIPSTTREPLNLHDWELSEKTMILPPSRPLTEPTAATYLIVKGRLFYALGRVADLNSVPSLASYETVLDVDRAVHSAYQNVPPHMKEISISGDNSGSIRGRTQFSHLGLLCMYHKGMCVLHRKFLAKDRGNDRFKVSRDRCISSALALLGLQIELQPSFYKISQTRQMLTLAAMILFLELELRRKSPNLEASPDSGLLFHVLEQSCAHWAEAVSACDDTRRIHEFLEHMLSSFKPGSGTEPGCPEILPEAQLRSQRLSLWSSAADLGFSFEDNLSAMDFDWASWDAFIEETGQEQGPIY</sequence>
<gene>
    <name evidence="9" type="ORF">N8I77_000849</name>
</gene>
<reference evidence="9" key="1">
    <citation type="submission" date="2023-06" db="EMBL/GenBank/DDBJ databases">
        <authorList>
            <person name="Noh H."/>
        </authorList>
    </citation>
    <scope>NUCLEOTIDE SEQUENCE</scope>
    <source>
        <strain evidence="9">DUCC20226</strain>
    </source>
</reference>
<dbReference type="GO" id="GO:0001228">
    <property type="term" value="F:DNA-binding transcription activator activity, RNA polymerase II-specific"/>
    <property type="evidence" value="ECO:0007669"/>
    <property type="project" value="TreeGrafter"/>
</dbReference>
<evidence type="ECO:0000256" key="7">
    <source>
        <dbReference type="SAM" id="MobiDB-lite"/>
    </source>
</evidence>
<keyword evidence="5" id="KW-0804">Transcription</keyword>
<dbReference type="EMBL" id="JAUJFL010000001">
    <property type="protein sequence ID" value="KAK2613984.1"/>
    <property type="molecule type" value="Genomic_DNA"/>
</dbReference>
<organism evidence="9 10">
    <name type="scientific">Phomopsis amygdali</name>
    <name type="common">Fusicoccum amygdali</name>
    <dbReference type="NCBI Taxonomy" id="1214568"/>
    <lineage>
        <taxon>Eukaryota</taxon>
        <taxon>Fungi</taxon>
        <taxon>Dikarya</taxon>
        <taxon>Ascomycota</taxon>
        <taxon>Pezizomycotina</taxon>
        <taxon>Sordariomycetes</taxon>
        <taxon>Sordariomycetidae</taxon>
        <taxon>Diaporthales</taxon>
        <taxon>Diaporthaceae</taxon>
        <taxon>Diaporthe</taxon>
    </lineage>
</organism>
<evidence type="ECO:0000256" key="5">
    <source>
        <dbReference type="ARBA" id="ARBA00023163"/>
    </source>
</evidence>
<evidence type="ECO:0000256" key="2">
    <source>
        <dbReference type="ARBA" id="ARBA00022833"/>
    </source>
</evidence>
<proteinExistence type="predicted"/>
<dbReference type="CDD" id="cd12148">
    <property type="entry name" value="fungal_TF_MHR"/>
    <property type="match status" value="1"/>
</dbReference>
<dbReference type="PANTHER" id="PTHR31944">
    <property type="entry name" value="HEME-RESPONSIVE ZINC FINGER TRANSCRIPTION FACTOR HAP1"/>
    <property type="match status" value="1"/>
</dbReference>
<dbReference type="GO" id="GO:0000978">
    <property type="term" value="F:RNA polymerase II cis-regulatory region sequence-specific DNA binding"/>
    <property type="evidence" value="ECO:0007669"/>
    <property type="project" value="TreeGrafter"/>
</dbReference>
<evidence type="ECO:0000313" key="10">
    <source>
        <dbReference type="Proteomes" id="UP001265746"/>
    </source>
</evidence>
<dbReference type="Pfam" id="PF00172">
    <property type="entry name" value="Zn_clus"/>
    <property type="match status" value="1"/>
</dbReference>
<dbReference type="Proteomes" id="UP001265746">
    <property type="component" value="Unassembled WGS sequence"/>
</dbReference>
<dbReference type="GO" id="GO:0008270">
    <property type="term" value="F:zinc ion binding"/>
    <property type="evidence" value="ECO:0007669"/>
    <property type="project" value="InterPro"/>
</dbReference>
<evidence type="ECO:0000259" key="8">
    <source>
        <dbReference type="PROSITE" id="PS50048"/>
    </source>
</evidence>
<dbReference type="PROSITE" id="PS00463">
    <property type="entry name" value="ZN2_CY6_FUNGAL_1"/>
    <property type="match status" value="1"/>
</dbReference>
<feature type="region of interest" description="Disordered" evidence="7">
    <location>
        <begin position="59"/>
        <end position="79"/>
    </location>
</feature>
<feature type="compositionally biased region" description="Basic and acidic residues" evidence="7">
    <location>
        <begin position="106"/>
        <end position="127"/>
    </location>
</feature>
<dbReference type="Gene3D" id="4.10.240.10">
    <property type="entry name" value="Zn(2)-C6 fungal-type DNA-binding domain"/>
    <property type="match status" value="1"/>
</dbReference>
<dbReference type="SMART" id="SM00066">
    <property type="entry name" value="GAL4"/>
    <property type="match status" value="1"/>
</dbReference>
<dbReference type="InterPro" id="IPR036864">
    <property type="entry name" value="Zn2-C6_fun-type_DNA-bd_sf"/>
</dbReference>
<feature type="domain" description="Zn(2)-C6 fungal-type" evidence="8">
    <location>
        <begin position="28"/>
        <end position="59"/>
    </location>
</feature>
<dbReference type="Pfam" id="PF04082">
    <property type="entry name" value="Fungal_trans"/>
    <property type="match status" value="1"/>
</dbReference>